<evidence type="ECO:0000256" key="4">
    <source>
        <dbReference type="ARBA" id="ARBA00023002"/>
    </source>
</evidence>
<dbReference type="RefSeq" id="WP_161110551.1">
    <property type="nucleotide sequence ID" value="NZ_WWHY01000001.1"/>
</dbReference>
<dbReference type="Pfam" id="PF00067">
    <property type="entry name" value="p450"/>
    <property type="match status" value="1"/>
</dbReference>
<dbReference type="Gene3D" id="1.10.630.10">
    <property type="entry name" value="Cytochrome P450"/>
    <property type="match status" value="1"/>
</dbReference>
<evidence type="ECO:0000256" key="6">
    <source>
        <dbReference type="ARBA" id="ARBA00023033"/>
    </source>
</evidence>
<dbReference type="InterPro" id="IPR017972">
    <property type="entry name" value="Cyt_P450_CS"/>
</dbReference>
<name>A0A7K2IQA2_9ACTN</name>
<dbReference type="PANTHER" id="PTHR46696:SF1">
    <property type="entry name" value="CYTOCHROME P450 YJIB-RELATED"/>
    <property type="match status" value="1"/>
</dbReference>
<evidence type="ECO:0000256" key="5">
    <source>
        <dbReference type="ARBA" id="ARBA00023004"/>
    </source>
</evidence>
<dbReference type="PRINTS" id="PR00359">
    <property type="entry name" value="BP450"/>
</dbReference>
<comment type="similarity">
    <text evidence="1 7">Belongs to the cytochrome P450 family.</text>
</comment>
<keyword evidence="3 7" id="KW-0479">Metal-binding</keyword>
<gene>
    <name evidence="8" type="ORF">GTW20_06725</name>
</gene>
<dbReference type="Proteomes" id="UP000467124">
    <property type="component" value="Unassembled WGS sequence"/>
</dbReference>
<sequence>MPPNASESRNESTCPFRIDPEGTDLHTEVAELRRAGPAVRVELPGGVEAWSVTRHGTIRELLSDPRVSRDFRAHWPDRDRVPEGWSLGMITFIEGFLNRYGEEHRRLRRMVTPAFTPKRVRALEETVRSRARELVAEIARSAPGEVVDLRASLSWPLTMWVICELFGVPDERKEPLGAAVDALLDTSAAPERVVEAQVHLYRLLAELAEYKREHPSSDLAGDLIAHEREGELSGDELIGTLLLMIGAGFETAVNLITSSTHTLLTHPDHRERFGRGELSAGEIVEESLRRDPPVMYVPMRYAVEDIDLGEGVVIRRGEAILVAFGSAGRDPELHPEESDLFDPDRESKEHLAFGFGAHFCVGAHLARLEGRVALEEVFAALPDLEMAEAGTEPPRIPSIIVNGAAELPVIPHPAT</sequence>
<dbReference type="InterPro" id="IPR001128">
    <property type="entry name" value="Cyt_P450"/>
</dbReference>
<accession>A0A7K2IQA2</accession>
<evidence type="ECO:0000256" key="2">
    <source>
        <dbReference type="ARBA" id="ARBA00022617"/>
    </source>
</evidence>
<evidence type="ECO:0000256" key="7">
    <source>
        <dbReference type="RuleBase" id="RU000461"/>
    </source>
</evidence>
<dbReference type="AlphaFoldDB" id="A0A7K2IQA2"/>
<evidence type="ECO:0000256" key="3">
    <source>
        <dbReference type="ARBA" id="ARBA00022723"/>
    </source>
</evidence>
<dbReference type="GO" id="GO:0004497">
    <property type="term" value="F:monooxygenase activity"/>
    <property type="evidence" value="ECO:0007669"/>
    <property type="project" value="UniProtKB-KW"/>
</dbReference>
<dbReference type="InterPro" id="IPR002397">
    <property type="entry name" value="Cyt_P450_B"/>
</dbReference>
<dbReference type="FunFam" id="1.10.630.10:FF:000018">
    <property type="entry name" value="Cytochrome P450 monooxygenase"/>
    <property type="match status" value="1"/>
</dbReference>
<evidence type="ECO:0000256" key="1">
    <source>
        <dbReference type="ARBA" id="ARBA00010617"/>
    </source>
</evidence>
<dbReference type="GO" id="GO:0020037">
    <property type="term" value="F:heme binding"/>
    <property type="evidence" value="ECO:0007669"/>
    <property type="project" value="InterPro"/>
</dbReference>
<proteinExistence type="inferred from homology"/>
<dbReference type="EMBL" id="WWHY01000001">
    <property type="protein sequence ID" value="MYR31975.1"/>
    <property type="molecule type" value="Genomic_DNA"/>
</dbReference>
<keyword evidence="6 7" id="KW-0503">Monooxygenase</keyword>
<reference evidence="8 9" key="1">
    <citation type="journal article" date="2019" name="Nat. Commun.">
        <title>The antimicrobial potential of Streptomyces from insect microbiomes.</title>
        <authorList>
            <person name="Chevrette M.G."/>
            <person name="Carlson C.M."/>
            <person name="Ortega H.E."/>
            <person name="Thomas C."/>
            <person name="Ananiev G.E."/>
            <person name="Barns K.J."/>
            <person name="Book A.J."/>
            <person name="Cagnazzo J."/>
            <person name="Carlos C."/>
            <person name="Flanigan W."/>
            <person name="Grubbs K.J."/>
            <person name="Horn H.A."/>
            <person name="Hoffmann F.M."/>
            <person name="Klassen J.L."/>
            <person name="Knack J.J."/>
            <person name="Lewin G.R."/>
            <person name="McDonald B.R."/>
            <person name="Muller L."/>
            <person name="Melo W.G.P."/>
            <person name="Pinto-Tomas A.A."/>
            <person name="Schmitz A."/>
            <person name="Wendt-Pienkowski E."/>
            <person name="Wildman S."/>
            <person name="Zhao M."/>
            <person name="Zhang F."/>
            <person name="Bugni T.S."/>
            <person name="Andes D.R."/>
            <person name="Pupo M.T."/>
            <person name="Currie C.R."/>
        </authorList>
    </citation>
    <scope>NUCLEOTIDE SEQUENCE [LARGE SCALE GENOMIC DNA]</scope>
    <source>
        <strain evidence="8 9">SID5840</strain>
    </source>
</reference>
<comment type="caution">
    <text evidence="8">The sequence shown here is derived from an EMBL/GenBank/DDBJ whole genome shotgun (WGS) entry which is preliminary data.</text>
</comment>
<keyword evidence="4 7" id="KW-0560">Oxidoreductase</keyword>
<keyword evidence="5 7" id="KW-0408">Iron</keyword>
<evidence type="ECO:0000313" key="9">
    <source>
        <dbReference type="Proteomes" id="UP000467124"/>
    </source>
</evidence>
<dbReference type="CDD" id="cd11029">
    <property type="entry name" value="CYP107-like"/>
    <property type="match status" value="1"/>
</dbReference>
<dbReference type="GO" id="GO:0016705">
    <property type="term" value="F:oxidoreductase activity, acting on paired donors, with incorporation or reduction of molecular oxygen"/>
    <property type="evidence" value="ECO:0007669"/>
    <property type="project" value="InterPro"/>
</dbReference>
<protein>
    <submittedName>
        <fullName evidence="8">Cytochrome P450</fullName>
    </submittedName>
</protein>
<dbReference type="SUPFAM" id="SSF48264">
    <property type="entry name" value="Cytochrome P450"/>
    <property type="match status" value="1"/>
</dbReference>
<dbReference type="GO" id="GO:0005506">
    <property type="term" value="F:iron ion binding"/>
    <property type="evidence" value="ECO:0007669"/>
    <property type="project" value="InterPro"/>
</dbReference>
<dbReference type="PANTHER" id="PTHR46696">
    <property type="entry name" value="P450, PUTATIVE (EUROFUNG)-RELATED"/>
    <property type="match status" value="1"/>
</dbReference>
<evidence type="ECO:0000313" key="8">
    <source>
        <dbReference type="EMBL" id="MYR31975.1"/>
    </source>
</evidence>
<dbReference type="PROSITE" id="PS00086">
    <property type="entry name" value="CYTOCHROME_P450"/>
    <property type="match status" value="1"/>
</dbReference>
<keyword evidence="2 7" id="KW-0349">Heme</keyword>
<organism evidence="8 9">
    <name type="scientific">Nocardiopsis alba</name>
    <dbReference type="NCBI Taxonomy" id="53437"/>
    <lineage>
        <taxon>Bacteria</taxon>
        <taxon>Bacillati</taxon>
        <taxon>Actinomycetota</taxon>
        <taxon>Actinomycetes</taxon>
        <taxon>Streptosporangiales</taxon>
        <taxon>Nocardiopsidaceae</taxon>
        <taxon>Nocardiopsis</taxon>
    </lineage>
</organism>
<dbReference type="InterPro" id="IPR036396">
    <property type="entry name" value="Cyt_P450_sf"/>
</dbReference>